<protein>
    <submittedName>
        <fullName evidence="1">Uncharacterized protein</fullName>
    </submittedName>
</protein>
<dbReference type="RefSeq" id="WP_156859007.1">
    <property type="nucleotide sequence ID" value="NZ_WOWR01000015.1"/>
</dbReference>
<proteinExistence type="predicted"/>
<organism evidence="1 2">
    <name type="scientific">Pseudomonas putida</name>
    <name type="common">Arthrobacter siderocapsulatus</name>
    <dbReference type="NCBI Taxonomy" id="303"/>
    <lineage>
        <taxon>Bacteria</taxon>
        <taxon>Pseudomonadati</taxon>
        <taxon>Pseudomonadota</taxon>
        <taxon>Gammaproteobacteria</taxon>
        <taxon>Pseudomonadales</taxon>
        <taxon>Pseudomonadaceae</taxon>
        <taxon>Pseudomonas</taxon>
    </lineage>
</organism>
<dbReference type="AlphaFoldDB" id="A0A7V8EGA2"/>
<evidence type="ECO:0000313" key="1">
    <source>
        <dbReference type="EMBL" id="KAF0254275.1"/>
    </source>
</evidence>
<dbReference type="EMBL" id="WOWR01000015">
    <property type="protein sequence ID" value="KAF0254275.1"/>
    <property type="molecule type" value="Genomic_DNA"/>
</dbReference>
<sequence length="288" mass="32010">MQISTELLESASVVHKANAALATAQQAVREDKARRKSSRWSRLVDWLFNTRVEVQLAEAHARLSRAKSNGNQAARQWMIEAAKHELARNPADSQLHTAQSGRVSSTYERSQKLGHWFQLAEEAYSALQSATSACRSASSMEMLDLLTTNKGIAVASSWETENAARSIRNANQKVQDLSAALPRRSAATEIDQPSDFLDLIVDLAFEPSFDILSWFNMSRLDDAARDCQRVAEQIEPLREKLRAAHSNATITHRSEVQRLRSIEAPYLAQAAVKVPDLIRCSPPNGFDG</sequence>
<accession>A0A7V8EGA2</accession>
<name>A0A7V8EGA2_PSEPU</name>
<dbReference type="Proteomes" id="UP000442695">
    <property type="component" value="Unassembled WGS sequence"/>
</dbReference>
<evidence type="ECO:0000313" key="2">
    <source>
        <dbReference type="Proteomes" id="UP000442695"/>
    </source>
</evidence>
<comment type="caution">
    <text evidence="1">The sequence shown here is derived from an EMBL/GenBank/DDBJ whole genome shotgun (WGS) entry which is preliminary data.</text>
</comment>
<reference evidence="1 2" key="1">
    <citation type="submission" date="2019-12" db="EMBL/GenBank/DDBJ databases">
        <authorList>
            <person name="Woiski C."/>
        </authorList>
    </citation>
    <scope>NUCLEOTIDE SEQUENCE [LARGE SCALE GENOMIC DNA]</scope>
    <source>
        <strain evidence="1 2">BOE100</strain>
    </source>
</reference>
<gene>
    <name evidence="1" type="ORF">GN299_13545</name>
</gene>